<dbReference type="EMBL" id="BRXX01000206">
    <property type="protein sequence ID" value="GMH97796.1"/>
    <property type="molecule type" value="Genomic_DNA"/>
</dbReference>
<comment type="caution">
    <text evidence="2">The sequence shown here is derived from an EMBL/GenBank/DDBJ whole genome shotgun (WGS) entry which is preliminary data.</text>
</comment>
<accession>A0A9W7BUN9</accession>
<feature type="region of interest" description="Disordered" evidence="1">
    <location>
        <begin position="64"/>
        <end position="83"/>
    </location>
</feature>
<reference evidence="3" key="1">
    <citation type="journal article" date="2023" name="Commun. Biol.">
        <title>Genome analysis of Parmales, the sister group of diatoms, reveals the evolutionary specialization of diatoms from phago-mixotrophs to photoautotrophs.</title>
        <authorList>
            <person name="Ban H."/>
            <person name="Sato S."/>
            <person name="Yoshikawa S."/>
            <person name="Yamada K."/>
            <person name="Nakamura Y."/>
            <person name="Ichinomiya M."/>
            <person name="Sato N."/>
            <person name="Blanc-Mathieu R."/>
            <person name="Endo H."/>
            <person name="Kuwata A."/>
            <person name="Ogata H."/>
        </authorList>
    </citation>
    <scope>NUCLEOTIDE SEQUENCE [LARGE SCALE GENOMIC DNA]</scope>
    <source>
        <strain evidence="3">NIES 3699</strain>
    </source>
</reference>
<evidence type="ECO:0000313" key="2">
    <source>
        <dbReference type="EMBL" id="GMH97796.1"/>
    </source>
</evidence>
<evidence type="ECO:0000313" key="3">
    <source>
        <dbReference type="Proteomes" id="UP001165160"/>
    </source>
</evidence>
<organism evidence="2 3">
    <name type="scientific">Triparma verrucosa</name>
    <dbReference type="NCBI Taxonomy" id="1606542"/>
    <lineage>
        <taxon>Eukaryota</taxon>
        <taxon>Sar</taxon>
        <taxon>Stramenopiles</taxon>
        <taxon>Ochrophyta</taxon>
        <taxon>Bolidophyceae</taxon>
        <taxon>Parmales</taxon>
        <taxon>Triparmaceae</taxon>
        <taxon>Triparma</taxon>
    </lineage>
</organism>
<dbReference type="AlphaFoldDB" id="A0A9W7BUN9"/>
<sequence>MVCKACKRPALTALVKNLVELVRLEEIRSQEKFQECESHSRRRLSIIVFNRNSIPPHRSLQTMKRLQNPRPKNPKSPPHLHHKRCLKRPFPALKALDIEDVIEKVKAAMD</sequence>
<evidence type="ECO:0000256" key="1">
    <source>
        <dbReference type="SAM" id="MobiDB-lite"/>
    </source>
</evidence>
<name>A0A9W7BUN9_9STRA</name>
<proteinExistence type="predicted"/>
<keyword evidence="3" id="KW-1185">Reference proteome</keyword>
<dbReference type="Proteomes" id="UP001165160">
    <property type="component" value="Unassembled WGS sequence"/>
</dbReference>
<gene>
    <name evidence="2" type="ORF">TrVE_jg9547</name>
</gene>
<protein>
    <submittedName>
        <fullName evidence="2">Uncharacterized protein</fullName>
    </submittedName>
</protein>